<reference evidence="3" key="1">
    <citation type="submission" date="2016-10" db="EMBL/GenBank/DDBJ databases">
        <authorList>
            <person name="Varghese N."/>
            <person name="Submissions S."/>
        </authorList>
    </citation>
    <scope>NUCLEOTIDE SEQUENCE [LARGE SCALE GENOMIC DNA]</scope>
    <source>
        <strain evidence="3">DSM 17465</strain>
    </source>
</reference>
<dbReference type="Gene3D" id="3.40.630.30">
    <property type="match status" value="1"/>
</dbReference>
<sequence>MKTQNTFPVLRSDRLVLREMRETDLELLTEYLGDYDVAKMLCSPPHPFSLEDGQQYLMRALSGDLNDEIHWAIEHEGQFCGCFKANYLNSYPGIGYWLGKPHWGKGFMSEAMRLVLTYLFQHRGLKTLQTGAFCCNPASLRVLQKAGFTIKKLRTNTCNARGGEELEEAFLMISSEQFSAAIDVDLPLEDKGLLQ</sequence>
<dbReference type="AlphaFoldDB" id="A0A1I7B728"/>
<dbReference type="RefSeq" id="WP_083416878.1">
    <property type="nucleotide sequence ID" value="NZ_FPBD01000003.1"/>
</dbReference>
<name>A0A1I7B728_9HYPH</name>
<proteinExistence type="predicted"/>
<dbReference type="GO" id="GO:0016747">
    <property type="term" value="F:acyltransferase activity, transferring groups other than amino-acyl groups"/>
    <property type="evidence" value="ECO:0007669"/>
    <property type="project" value="InterPro"/>
</dbReference>
<keyword evidence="3" id="KW-1185">Reference proteome</keyword>
<keyword evidence="2" id="KW-0808">Transferase</keyword>
<dbReference type="Proteomes" id="UP000183371">
    <property type="component" value="Unassembled WGS sequence"/>
</dbReference>
<dbReference type="EMBL" id="FPBD01000003">
    <property type="protein sequence ID" value="SFT82961.1"/>
    <property type="molecule type" value="Genomic_DNA"/>
</dbReference>
<evidence type="ECO:0000259" key="1">
    <source>
        <dbReference type="PROSITE" id="PS51186"/>
    </source>
</evidence>
<dbReference type="PANTHER" id="PTHR43328:SF1">
    <property type="entry name" value="N-ACETYLTRANSFERASE DOMAIN-CONTAINING PROTEIN"/>
    <property type="match status" value="1"/>
</dbReference>
<dbReference type="SUPFAM" id="SSF55729">
    <property type="entry name" value="Acyl-CoA N-acyltransferases (Nat)"/>
    <property type="match status" value="1"/>
</dbReference>
<protein>
    <submittedName>
        <fullName evidence="2">Protein N-acetyltransferase, RimJ/RimL family</fullName>
    </submittedName>
</protein>
<gene>
    <name evidence="2" type="ORF">SAMN05444141_103710</name>
</gene>
<dbReference type="PROSITE" id="PS51186">
    <property type="entry name" value="GNAT"/>
    <property type="match status" value="1"/>
</dbReference>
<organism evidence="2 3">
    <name type="scientific">Pseudovibrio denitrificans</name>
    <dbReference type="NCBI Taxonomy" id="258256"/>
    <lineage>
        <taxon>Bacteria</taxon>
        <taxon>Pseudomonadati</taxon>
        <taxon>Pseudomonadota</taxon>
        <taxon>Alphaproteobacteria</taxon>
        <taxon>Hyphomicrobiales</taxon>
        <taxon>Stappiaceae</taxon>
        <taxon>Pseudovibrio</taxon>
    </lineage>
</organism>
<evidence type="ECO:0000313" key="2">
    <source>
        <dbReference type="EMBL" id="SFT82961.1"/>
    </source>
</evidence>
<dbReference type="Pfam" id="PF13302">
    <property type="entry name" value="Acetyltransf_3"/>
    <property type="match status" value="1"/>
</dbReference>
<evidence type="ECO:0000313" key="3">
    <source>
        <dbReference type="Proteomes" id="UP000183371"/>
    </source>
</evidence>
<dbReference type="InterPro" id="IPR016181">
    <property type="entry name" value="Acyl_CoA_acyltransferase"/>
</dbReference>
<dbReference type="InterPro" id="IPR000182">
    <property type="entry name" value="GNAT_dom"/>
</dbReference>
<feature type="domain" description="N-acetyltransferase" evidence="1">
    <location>
        <begin position="15"/>
        <end position="173"/>
    </location>
</feature>
<accession>A0A1I7B728</accession>
<dbReference type="PANTHER" id="PTHR43328">
    <property type="entry name" value="ACETYLTRANSFERASE-RELATED"/>
    <property type="match status" value="1"/>
</dbReference>